<keyword evidence="1" id="KW-0472">Membrane</keyword>
<dbReference type="RefSeq" id="WP_138191676.1">
    <property type="nucleotide sequence ID" value="NZ_VCIW01000001.1"/>
</dbReference>
<keyword evidence="3" id="KW-1185">Reference proteome</keyword>
<evidence type="ECO:0000313" key="3">
    <source>
        <dbReference type="Proteomes" id="UP000309676"/>
    </source>
</evidence>
<evidence type="ECO:0000256" key="1">
    <source>
        <dbReference type="SAM" id="Phobius"/>
    </source>
</evidence>
<dbReference type="AlphaFoldDB" id="A0A5R9GFN4"/>
<gene>
    <name evidence="2" type="ORF">FE782_01220</name>
</gene>
<comment type="caution">
    <text evidence="2">The sequence shown here is derived from an EMBL/GenBank/DDBJ whole genome shotgun (WGS) entry which is preliminary data.</text>
</comment>
<dbReference type="InterPro" id="IPR010331">
    <property type="entry name" value="ExoD"/>
</dbReference>
<dbReference type="EMBL" id="VCIW01000001">
    <property type="protein sequence ID" value="TLS53999.1"/>
    <property type="molecule type" value="Genomic_DNA"/>
</dbReference>
<organism evidence="2 3">
    <name type="scientific">Paenibacillus antri</name>
    <dbReference type="NCBI Taxonomy" id="2582848"/>
    <lineage>
        <taxon>Bacteria</taxon>
        <taxon>Bacillati</taxon>
        <taxon>Bacillota</taxon>
        <taxon>Bacilli</taxon>
        <taxon>Bacillales</taxon>
        <taxon>Paenibacillaceae</taxon>
        <taxon>Paenibacillus</taxon>
    </lineage>
</organism>
<dbReference type="Pfam" id="PF06055">
    <property type="entry name" value="ExoD"/>
    <property type="match status" value="1"/>
</dbReference>
<accession>A0A5R9GFN4</accession>
<keyword evidence="1" id="KW-1133">Transmembrane helix</keyword>
<sequence>MERNVSDILEEMRHELKRDRRLRVGELLEALRDKGPFFILMVLSVPFLQPIALPGVSTPFGFVLALLAIGILIGQDLPMPGWIRRYALPQRGVSLLFRGAVALFRRLERWSKPRRMPALTASDGALKGHALLMLVSSVLLMLPLPIPFSNSLPAYVVAFVALGYLLRDGALFLLAYVFALLTGAYFALIAVVGIEGLQLLTRKAWGG</sequence>
<proteinExistence type="predicted"/>
<dbReference type="Proteomes" id="UP000309676">
    <property type="component" value="Unassembled WGS sequence"/>
</dbReference>
<reference evidence="2 3" key="1">
    <citation type="submission" date="2019-05" db="EMBL/GenBank/DDBJ databases">
        <authorList>
            <person name="Narsing Rao M.P."/>
            <person name="Li W.J."/>
        </authorList>
    </citation>
    <scope>NUCLEOTIDE SEQUENCE [LARGE SCALE GENOMIC DNA]</scope>
    <source>
        <strain evidence="2 3">SYSU_K30003</strain>
    </source>
</reference>
<protein>
    <submittedName>
        <fullName evidence="2">Exopolysaccharide biosynthesis protein</fullName>
    </submittedName>
</protein>
<evidence type="ECO:0000313" key="2">
    <source>
        <dbReference type="EMBL" id="TLS53999.1"/>
    </source>
</evidence>
<feature type="transmembrane region" description="Helical" evidence="1">
    <location>
        <begin position="51"/>
        <end position="74"/>
    </location>
</feature>
<dbReference type="PANTHER" id="PTHR41795:SF1">
    <property type="entry name" value="EXOPOLYSACCHARIDE SYNTHESIS PROTEIN"/>
    <property type="match status" value="1"/>
</dbReference>
<name>A0A5R9GFN4_9BACL</name>
<feature type="transmembrane region" description="Helical" evidence="1">
    <location>
        <begin position="148"/>
        <end position="166"/>
    </location>
</feature>
<feature type="transmembrane region" description="Helical" evidence="1">
    <location>
        <begin position="173"/>
        <end position="194"/>
    </location>
</feature>
<keyword evidence="1" id="KW-0812">Transmembrane</keyword>
<dbReference type="PANTHER" id="PTHR41795">
    <property type="entry name" value="EXOPOLYSACCHARIDE SYNTHESIS PROTEIN"/>
    <property type="match status" value="1"/>
</dbReference>
<dbReference type="PIRSF" id="PIRSF033239">
    <property type="entry name" value="ExoD"/>
    <property type="match status" value="1"/>
</dbReference>
<dbReference type="OrthoDB" id="21339at2"/>